<evidence type="ECO:0000313" key="2">
    <source>
        <dbReference type="EnsemblMetazoa" id="G611.1:cds"/>
    </source>
</evidence>
<proteinExistence type="predicted"/>
<dbReference type="AlphaFoldDB" id="A0A8W8NB06"/>
<keyword evidence="3" id="KW-1185">Reference proteome</keyword>
<accession>A0A8W8NB06</accession>
<organism evidence="2 3">
    <name type="scientific">Magallana gigas</name>
    <name type="common">Pacific oyster</name>
    <name type="synonym">Crassostrea gigas</name>
    <dbReference type="NCBI Taxonomy" id="29159"/>
    <lineage>
        <taxon>Eukaryota</taxon>
        <taxon>Metazoa</taxon>
        <taxon>Spiralia</taxon>
        <taxon>Lophotrochozoa</taxon>
        <taxon>Mollusca</taxon>
        <taxon>Bivalvia</taxon>
        <taxon>Autobranchia</taxon>
        <taxon>Pteriomorphia</taxon>
        <taxon>Ostreida</taxon>
        <taxon>Ostreoidea</taxon>
        <taxon>Ostreidae</taxon>
        <taxon>Magallana</taxon>
    </lineage>
</organism>
<evidence type="ECO:0000256" key="1">
    <source>
        <dbReference type="SAM" id="MobiDB-lite"/>
    </source>
</evidence>
<feature type="region of interest" description="Disordered" evidence="1">
    <location>
        <begin position="198"/>
        <end position="231"/>
    </location>
</feature>
<sequence length="254" mass="27700">MLQNQKSLFDADNQYTDMDRNIRKHLKMLTLSVGHVVCLLALVGGVSSCSNPGVVTLNDKTRYSDVIVTGSIESKVGDGKYSLTVDCVLKDSGADIPGALNISGVETEEGGMCFVSEISEGKKWVLFLSSFYSMRYKEEPYEDYSRIVQTGCDLHVKSTLPLGGVSKNCEDVVTRACPTQPPIVHTKRTKRPRITTTTTTVTSRSVGQGMGSGGRRSVQTPRPGGMGTQNKSSLHLQSSVLILLNVFLFVHFRT</sequence>
<evidence type="ECO:0000313" key="3">
    <source>
        <dbReference type="Proteomes" id="UP000005408"/>
    </source>
</evidence>
<reference evidence="2" key="1">
    <citation type="submission" date="2022-08" db="UniProtKB">
        <authorList>
            <consortium name="EnsemblMetazoa"/>
        </authorList>
    </citation>
    <scope>IDENTIFICATION</scope>
    <source>
        <strain evidence="2">05x7-T-G4-1.051#20</strain>
    </source>
</reference>
<protein>
    <submittedName>
        <fullName evidence="2">Uncharacterized protein</fullName>
    </submittedName>
</protein>
<dbReference type="EnsemblMetazoa" id="G611.1">
    <property type="protein sequence ID" value="G611.1:cds"/>
    <property type="gene ID" value="G611"/>
</dbReference>
<dbReference type="Proteomes" id="UP000005408">
    <property type="component" value="Unassembled WGS sequence"/>
</dbReference>
<name>A0A8W8NB06_MAGGI</name>